<evidence type="ECO:0000313" key="1">
    <source>
        <dbReference type="EMBL" id="TFZ82172.1"/>
    </source>
</evidence>
<keyword evidence="2" id="KW-1185">Reference proteome</keyword>
<dbReference type="Proteomes" id="UP000297890">
    <property type="component" value="Unassembled WGS sequence"/>
</dbReference>
<name>A0A4Z0F7G1_9GAMM</name>
<sequence length="145" mass="16064">MSSIFISINKSDTLEKSPIDKAITRTAAALARQRALLPPGPGLEVTFMPASEDWQPDFMGMRMGGYHDDDPVLRFQVAIPAHLAHSPLALRYVLAVLEDVLANAQAYFDEQRIVFDHAAWQRALSVAASVSEDPPESAWNEYPLE</sequence>
<dbReference type="OrthoDB" id="6088159at2"/>
<organism evidence="1 2">
    <name type="scientific">Candidatus Macondimonas diazotrophica</name>
    <dbReference type="NCBI Taxonomy" id="2305248"/>
    <lineage>
        <taxon>Bacteria</taxon>
        <taxon>Pseudomonadati</taxon>
        <taxon>Pseudomonadota</taxon>
        <taxon>Gammaproteobacteria</taxon>
        <taxon>Chromatiales</taxon>
        <taxon>Ectothiorhodospiraceae</taxon>
        <taxon>Candidatus Macondimonas</taxon>
    </lineage>
</organism>
<dbReference type="RefSeq" id="WP_135282100.1">
    <property type="nucleotide sequence ID" value="NZ_SRIO01000011.1"/>
</dbReference>
<dbReference type="AlphaFoldDB" id="A0A4Z0F7G1"/>
<accession>A0A4Z0F7G1</accession>
<evidence type="ECO:0000313" key="2">
    <source>
        <dbReference type="Proteomes" id="UP000297890"/>
    </source>
</evidence>
<gene>
    <name evidence="1" type="ORF">E4680_09110</name>
</gene>
<reference evidence="1 2" key="1">
    <citation type="journal article" date="2019" name="ISME J.">
        <title>Candidatus Macondimonas diazotrophica, a novel gammaproteobacterial genus dominating crude-oil-contaminated coastal sediments.</title>
        <authorList>
            <person name="Karthikeyan S."/>
            <person name="Konstantinidis K."/>
        </authorList>
    </citation>
    <scope>NUCLEOTIDE SEQUENCE [LARGE SCALE GENOMIC DNA]</scope>
    <source>
        <strain evidence="1 2">KTK01</strain>
    </source>
</reference>
<protein>
    <submittedName>
        <fullName evidence="1">Uncharacterized protein</fullName>
    </submittedName>
</protein>
<proteinExistence type="predicted"/>
<comment type="caution">
    <text evidence="1">The sequence shown here is derived from an EMBL/GenBank/DDBJ whole genome shotgun (WGS) entry which is preliminary data.</text>
</comment>
<dbReference type="EMBL" id="SRIO01000011">
    <property type="protein sequence ID" value="TFZ82172.1"/>
    <property type="molecule type" value="Genomic_DNA"/>
</dbReference>